<keyword evidence="2" id="KW-1185">Reference proteome</keyword>
<evidence type="ECO:0000313" key="2">
    <source>
        <dbReference type="Proteomes" id="UP000800200"/>
    </source>
</evidence>
<evidence type="ECO:0000313" key="1">
    <source>
        <dbReference type="EMBL" id="KAF2180327.1"/>
    </source>
</evidence>
<dbReference type="EMBL" id="ML994659">
    <property type="protein sequence ID" value="KAF2180327.1"/>
    <property type="molecule type" value="Genomic_DNA"/>
</dbReference>
<proteinExistence type="predicted"/>
<dbReference type="OrthoDB" id="5421195at2759"/>
<name>A0A6A6DLE8_9PEZI</name>
<feature type="non-terminal residue" evidence="1">
    <location>
        <position position="214"/>
    </location>
</feature>
<dbReference type="Proteomes" id="UP000800200">
    <property type="component" value="Unassembled WGS sequence"/>
</dbReference>
<dbReference type="AlphaFoldDB" id="A0A6A6DLE8"/>
<gene>
    <name evidence="1" type="ORF">K469DRAFT_593135</name>
</gene>
<reference evidence="1" key="1">
    <citation type="journal article" date="2020" name="Stud. Mycol.">
        <title>101 Dothideomycetes genomes: a test case for predicting lifestyles and emergence of pathogens.</title>
        <authorList>
            <person name="Haridas S."/>
            <person name="Albert R."/>
            <person name="Binder M."/>
            <person name="Bloem J."/>
            <person name="Labutti K."/>
            <person name="Salamov A."/>
            <person name="Andreopoulos B."/>
            <person name="Baker S."/>
            <person name="Barry K."/>
            <person name="Bills G."/>
            <person name="Bluhm B."/>
            <person name="Cannon C."/>
            <person name="Castanera R."/>
            <person name="Culley D."/>
            <person name="Daum C."/>
            <person name="Ezra D."/>
            <person name="Gonzalez J."/>
            <person name="Henrissat B."/>
            <person name="Kuo A."/>
            <person name="Liang C."/>
            <person name="Lipzen A."/>
            <person name="Lutzoni F."/>
            <person name="Magnuson J."/>
            <person name="Mondo S."/>
            <person name="Nolan M."/>
            <person name="Ohm R."/>
            <person name="Pangilinan J."/>
            <person name="Park H.-J."/>
            <person name="Ramirez L."/>
            <person name="Alfaro M."/>
            <person name="Sun H."/>
            <person name="Tritt A."/>
            <person name="Yoshinaga Y."/>
            <person name="Zwiers L.-H."/>
            <person name="Turgeon B."/>
            <person name="Goodwin S."/>
            <person name="Spatafora J."/>
            <person name="Crous P."/>
            <person name="Grigoriev I."/>
        </authorList>
    </citation>
    <scope>NUCLEOTIDE SEQUENCE</scope>
    <source>
        <strain evidence="1">CBS 207.26</strain>
    </source>
</reference>
<sequence length="214" mass="24401">MLPTIRRSSRKKQGQGRLEWRDEQALTRLDQPTVKALELRAPGASTADAQFLRNQIRGGAIFTAFTDHERDQILDRLSMVDGLILTLFSFFKDLNYLQLLIDCLKRSANVPKRKSVCETIQSKYTGANQREGQVKIQVTEETFMYKSGTDAARVDLGCRSLIALAMRYYPYMPRDPIRGDAVRKATTKADQTILRRLADLAYQQGFETPQIHTL</sequence>
<organism evidence="1 2">
    <name type="scientific">Zopfia rhizophila CBS 207.26</name>
    <dbReference type="NCBI Taxonomy" id="1314779"/>
    <lineage>
        <taxon>Eukaryota</taxon>
        <taxon>Fungi</taxon>
        <taxon>Dikarya</taxon>
        <taxon>Ascomycota</taxon>
        <taxon>Pezizomycotina</taxon>
        <taxon>Dothideomycetes</taxon>
        <taxon>Dothideomycetes incertae sedis</taxon>
        <taxon>Zopfiaceae</taxon>
        <taxon>Zopfia</taxon>
    </lineage>
</organism>
<dbReference type="InterPro" id="IPR022198">
    <property type="entry name" value="DUF3723"/>
</dbReference>
<dbReference type="Pfam" id="PF12520">
    <property type="entry name" value="DUF3723"/>
    <property type="match status" value="1"/>
</dbReference>
<accession>A0A6A6DLE8</accession>
<protein>
    <submittedName>
        <fullName evidence="1">Uncharacterized protein</fullName>
    </submittedName>
</protein>